<accession>A0A2V3J1D8</accession>
<dbReference type="Pfam" id="PF01722">
    <property type="entry name" value="BolA"/>
    <property type="match status" value="1"/>
</dbReference>
<dbReference type="GO" id="GO:0016226">
    <property type="term" value="P:iron-sulfur cluster assembly"/>
    <property type="evidence" value="ECO:0007669"/>
    <property type="project" value="TreeGrafter"/>
</dbReference>
<keyword evidence="3" id="KW-1185">Reference proteome</keyword>
<evidence type="ECO:0000313" key="3">
    <source>
        <dbReference type="Proteomes" id="UP000247409"/>
    </source>
</evidence>
<gene>
    <name evidence="2" type="ORF">BWQ96_02087</name>
</gene>
<dbReference type="EMBL" id="NBIV01000016">
    <property type="protein sequence ID" value="PXF48135.1"/>
    <property type="molecule type" value="Genomic_DNA"/>
</dbReference>
<proteinExistence type="predicted"/>
<evidence type="ECO:0000313" key="2">
    <source>
        <dbReference type="EMBL" id="PXF48135.1"/>
    </source>
</evidence>
<dbReference type="SUPFAM" id="SSF82649">
    <property type="entry name" value="SufE/NifU"/>
    <property type="match status" value="1"/>
</dbReference>
<dbReference type="AlphaFoldDB" id="A0A2V3J1D8"/>
<dbReference type="SUPFAM" id="SSF82657">
    <property type="entry name" value="BolA-like"/>
    <property type="match status" value="1"/>
</dbReference>
<dbReference type="Gene3D" id="3.30.300.90">
    <property type="entry name" value="BolA-like"/>
    <property type="match status" value="1"/>
</dbReference>
<feature type="domain" description="Fe-S metabolism associated" evidence="1">
    <location>
        <begin position="19"/>
        <end position="138"/>
    </location>
</feature>
<dbReference type="PANTHER" id="PTHR46230:SF3">
    <property type="entry name" value="SUFE-LIKE PROTEIN 1, CHLOROPLASTIC_MITOCHONDRIAL"/>
    <property type="match status" value="1"/>
</dbReference>
<dbReference type="Gene3D" id="3.90.1010.10">
    <property type="match status" value="1"/>
</dbReference>
<dbReference type="STRING" id="448386.A0A2V3J1D8"/>
<dbReference type="PANTHER" id="PTHR46230">
    <property type="match status" value="1"/>
</dbReference>
<evidence type="ECO:0000259" key="1">
    <source>
        <dbReference type="Pfam" id="PF02657"/>
    </source>
</evidence>
<dbReference type="Proteomes" id="UP000247409">
    <property type="component" value="Unassembled WGS sequence"/>
</dbReference>
<protein>
    <submittedName>
        <fullName evidence="2">SufE-like protein 1, chloroplastic/mitochondrial</fullName>
    </submittedName>
</protein>
<dbReference type="InterPro" id="IPR036065">
    <property type="entry name" value="BolA-like_sf"/>
</dbReference>
<reference evidence="2 3" key="1">
    <citation type="journal article" date="2018" name="Mol. Biol. Evol.">
        <title>Analysis of the draft genome of the red seaweed Gracilariopsis chorda provides insights into genome size evolution in Rhodophyta.</title>
        <authorList>
            <person name="Lee J."/>
            <person name="Yang E.C."/>
            <person name="Graf L."/>
            <person name="Yang J.H."/>
            <person name="Qiu H."/>
            <person name="Zel Zion U."/>
            <person name="Chan C.X."/>
            <person name="Stephens T.G."/>
            <person name="Weber A.P.M."/>
            <person name="Boo G.H."/>
            <person name="Boo S.M."/>
            <person name="Kim K.M."/>
            <person name="Shin Y."/>
            <person name="Jung M."/>
            <person name="Lee S.J."/>
            <person name="Yim H.S."/>
            <person name="Lee J.H."/>
            <person name="Bhattacharya D."/>
            <person name="Yoon H.S."/>
        </authorList>
    </citation>
    <scope>NUCLEOTIDE SEQUENCE [LARGE SCALE GENOMIC DNA]</scope>
    <source>
        <strain evidence="2 3">SKKU-2015</strain>
        <tissue evidence="2">Whole body</tissue>
    </source>
</reference>
<dbReference type="InterPro" id="IPR002634">
    <property type="entry name" value="BolA"/>
</dbReference>
<dbReference type="Pfam" id="PF02657">
    <property type="entry name" value="SufE"/>
    <property type="match status" value="1"/>
</dbReference>
<name>A0A2V3J1D8_9FLOR</name>
<dbReference type="InterPro" id="IPR003808">
    <property type="entry name" value="Fe-S_metab-assoc_dom"/>
</dbReference>
<organism evidence="2 3">
    <name type="scientific">Gracilariopsis chorda</name>
    <dbReference type="NCBI Taxonomy" id="448386"/>
    <lineage>
        <taxon>Eukaryota</taxon>
        <taxon>Rhodophyta</taxon>
        <taxon>Florideophyceae</taxon>
        <taxon>Rhodymeniophycidae</taxon>
        <taxon>Gracilariales</taxon>
        <taxon>Gracilariaceae</taxon>
        <taxon>Gracilariopsis</taxon>
    </lineage>
</organism>
<sequence>MVAQTESLGLPPALQKYVDTFAMVPDPKLRYQQLLFFARQLPTMDPSLKVDENRVHGCTSVVHVKVSLDNEGKVRLQGDSDSQLTKGLLSLLINGLDGATPIEVQAVDPRFISVSGLSVSLTPSRNNGFVNMLAKIKKDVSNLLGGEEQSSQTDKEEPIATIGSDRPVYSAIMRKLQALKPRELHVRDDSAQHAGHAGSKGLSGESHFAVSVVSEAFNSLNQVQRHRMIYALLGDEMSAGYIHALQIIAKTPEEAEGI</sequence>
<comment type="caution">
    <text evidence="2">The sequence shown here is derived from an EMBL/GenBank/DDBJ whole genome shotgun (WGS) entry which is preliminary data.</text>
</comment>
<dbReference type="OrthoDB" id="1872at2759"/>